<protein>
    <submittedName>
        <fullName evidence="2">Uncharacterized protein</fullName>
    </submittedName>
</protein>
<accession>A0A5D4XM50</accession>
<dbReference type="Proteomes" id="UP000324973">
    <property type="component" value="Unassembled WGS sequence"/>
</dbReference>
<proteinExistence type="predicted"/>
<evidence type="ECO:0000313" key="2">
    <source>
        <dbReference type="EMBL" id="TYT23750.1"/>
    </source>
</evidence>
<gene>
    <name evidence="2" type="ORF">FZO89_16130</name>
</gene>
<dbReference type="RefSeq" id="WP_149104446.1">
    <property type="nucleotide sequence ID" value="NZ_VTFT01000002.1"/>
</dbReference>
<organism evidence="2 3">
    <name type="scientific">Luteimonas viscosa</name>
    <dbReference type="NCBI Taxonomy" id="1132694"/>
    <lineage>
        <taxon>Bacteria</taxon>
        <taxon>Pseudomonadati</taxon>
        <taxon>Pseudomonadota</taxon>
        <taxon>Gammaproteobacteria</taxon>
        <taxon>Lysobacterales</taxon>
        <taxon>Lysobacteraceae</taxon>
        <taxon>Luteimonas</taxon>
    </lineage>
</organism>
<evidence type="ECO:0000313" key="3">
    <source>
        <dbReference type="Proteomes" id="UP000324973"/>
    </source>
</evidence>
<sequence>MNGLWTARIAASCIATLLSAPLGAQDSPGTAFADGAAVDLAAGSWDGRYHFPGVYCATFPIAERATRRISALFSGSAVSLVRVEYGAPIEVYLVSSTMPASLTAGDEHAAQLASARAFAASLPHLYRVEESASPMGPMLRKSMTNVTHPASDQDPFPLAMRFVDAPGEVRTVAESRLFARSPDRFEVVAVAGLRAGATPREIELVRELVSTFADDLTASLQDCTATMPRRTR</sequence>
<dbReference type="AlphaFoldDB" id="A0A5D4XM50"/>
<name>A0A5D4XM50_9GAMM</name>
<keyword evidence="1" id="KW-0732">Signal</keyword>
<dbReference type="EMBL" id="VTFT01000002">
    <property type="protein sequence ID" value="TYT23750.1"/>
    <property type="molecule type" value="Genomic_DNA"/>
</dbReference>
<feature type="chain" id="PRO_5023093356" evidence="1">
    <location>
        <begin position="25"/>
        <end position="232"/>
    </location>
</feature>
<feature type="signal peptide" evidence="1">
    <location>
        <begin position="1"/>
        <end position="24"/>
    </location>
</feature>
<comment type="caution">
    <text evidence="2">The sequence shown here is derived from an EMBL/GenBank/DDBJ whole genome shotgun (WGS) entry which is preliminary data.</text>
</comment>
<dbReference type="OrthoDB" id="5982427at2"/>
<keyword evidence="3" id="KW-1185">Reference proteome</keyword>
<reference evidence="2 3" key="1">
    <citation type="submission" date="2019-08" db="EMBL/GenBank/DDBJ databases">
        <title>Luteimonas viscosus sp. nov., isolated from soil of a sunflower field.</title>
        <authorList>
            <person name="Jianli Z."/>
            <person name="Ying Z."/>
        </authorList>
    </citation>
    <scope>NUCLEOTIDE SEQUENCE [LARGE SCALE GENOMIC DNA]</scope>
    <source>
        <strain evidence="2 3">XBU10</strain>
    </source>
</reference>
<evidence type="ECO:0000256" key="1">
    <source>
        <dbReference type="SAM" id="SignalP"/>
    </source>
</evidence>